<protein>
    <recommendedName>
        <fullName evidence="4">Retrotransposon gag domain-containing protein</fullName>
    </recommendedName>
</protein>
<name>A0A8T1E2P9_9STRA</name>
<proteinExistence type="predicted"/>
<accession>A0A8T1E2P9</accession>
<gene>
    <name evidence="1" type="ORF">PC113_g6657</name>
    <name evidence="2" type="ORF">PC117_g6019</name>
</gene>
<evidence type="ECO:0000313" key="3">
    <source>
        <dbReference type="Proteomes" id="UP000736787"/>
    </source>
</evidence>
<dbReference type="AlphaFoldDB" id="A0A8T1E2P9"/>
<dbReference type="EMBL" id="RCMG01000138">
    <property type="protein sequence ID" value="KAG2862071.1"/>
    <property type="molecule type" value="Genomic_DNA"/>
</dbReference>
<reference evidence="2" key="1">
    <citation type="submission" date="2018-10" db="EMBL/GenBank/DDBJ databases">
        <title>Effector identification in a new, highly contiguous assembly of the strawberry crown rot pathogen Phytophthora cactorum.</title>
        <authorList>
            <person name="Armitage A.D."/>
            <person name="Nellist C.F."/>
            <person name="Bates H."/>
            <person name="Vickerstaff R.J."/>
            <person name="Harrison R.J."/>
        </authorList>
    </citation>
    <scope>NUCLEOTIDE SEQUENCE</scope>
    <source>
        <strain evidence="1">15-7</strain>
        <strain evidence="2">4040</strain>
    </source>
</reference>
<dbReference type="VEuPathDB" id="FungiDB:PC110_g17427"/>
<dbReference type="Proteomes" id="UP000735874">
    <property type="component" value="Unassembled WGS sequence"/>
</dbReference>
<evidence type="ECO:0000313" key="2">
    <source>
        <dbReference type="EMBL" id="KAG2948467.1"/>
    </source>
</evidence>
<evidence type="ECO:0000313" key="1">
    <source>
        <dbReference type="EMBL" id="KAG2862071.1"/>
    </source>
</evidence>
<dbReference type="EMBL" id="RCMK01000110">
    <property type="protein sequence ID" value="KAG2948467.1"/>
    <property type="molecule type" value="Genomic_DNA"/>
</dbReference>
<comment type="caution">
    <text evidence="2">The sequence shown here is derived from an EMBL/GenBank/DDBJ whole genome shotgun (WGS) entry which is preliminary data.</text>
</comment>
<dbReference type="Proteomes" id="UP000736787">
    <property type="component" value="Unassembled WGS sequence"/>
</dbReference>
<sequence>MTAILMTETLEEIEMIQDNAERPQQITVNKFSGEKTDGLEVGVQRWWNKFSLQVRAAEIYAGSRAWPDDVKVTILGDFLTGMAEAWYDDMNAQLQMLTFAQVGAELIKHFRTAMTDLQITTQMCTSRKKASETYQQFANRLLGMADLIKGGRAAEHNARLALQSFCAHAYPTTQ</sequence>
<organism evidence="2 3">
    <name type="scientific">Phytophthora cactorum</name>
    <dbReference type="NCBI Taxonomy" id="29920"/>
    <lineage>
        <taxon>Eukaryota</taxon>
        <taxon>Sar</taxon>
        <taxon>Stramenopiles</taxon>
        <taxon>Oomycota</taxon>
        <taxon>Peronosporomycetes</taxon>
        <taxon>Peronosporales</taxon>
        <taxon>Peronosporaceae</taxon>
        <taxon>Phytophthora</taxon>
    </lineage>
</organism>
<evidence type="ECO:0008006" key="4">
    <source>
        <dbReference type="Google" id="ProtNLM"/>
    </source>
</evidence>